<feature type="transmembrane region" description="Helical" evidence="1">
    <location>
        <begin position="12"/>
        <end position="34"/>
    </location>
</feature>
<dbReference type="STRING" id="593907.Celgi_2387"/>
<protein>
    <submittedName>
        <fullName evidence="2">Uncharacterized protein</fullName>
    </submittedName>
</protein>
<feature type="transmembrane region" description="Helical" evidence="1">
    <location>
        <begin position="118"/>
        <end position="147"/>
    </location>
</feature>
<feature type="transmembrane region" description="Helical" evidence="1">
    <location>
        <begin position="159"/>
        <end position="185"/>
    </location>
</feature>
<dbReference type="Proteomes" id="UP000000485">
    <property type="component" value="Chromosome"/>
</dbReference>
<feature type="transmembrane region" description="Helical" evidence="1">
    <location>
        <begin position="211"/>
        <end position="232"/>
    </location>
</feature>
<feature type="transmembrane region" description="Helical" evidence="1">
    <location>
        <begin position="308"/>
        <end position="327"/>
    </location>
</feature>
<dbReference type="RefSeq" id="WP_013884404.1">
    <property type="nucleotide sequence ID" value="NC_015671.1"/>
</dbReference>
<evidence type="ECO:0000256" key="1">
    <source>
        <dbReference type="SAM" id="Phobius"/>
    </source>
</evidence>
<accession>F8A1K2</accession>
<keyword evidence="1" id="KW-1133">Transmembrane helix</keyword>
<keyword evidence="1" id="KW-0812">Transmembrane</keyword>
<dbReference type="eggNOG" id="COG1277">
    <property type="taxonomic scope" value="Bacteria"/>
</dbReference>
<dbReference type="OrthoDB" id="3819831at2"/>
<dbReference type="KEGG" id="cga:Celgi_2387"/>
<dbReference type="AlphaFoldDB" id="F8A1K2"/>
<name>F8A1K2_CELGA</name>
<dbReference type="Pfam" id="PF12679">
    <property type="entry name" value="ABC2_membrane_2"/>
    <property type="match status" value="1"/>
</dbReference>
<keyword evidence="1" id="KW-0472">Membrane</keyword>
<gene>
    <name evidence="2" type="ordered locus">Celgi_2387</name>
</gene>
<reference evidence="3" key="1">
    <citation type="submission" date="2011-04" db="EMBL/GenBank/DDBJ databases">
        <title>Complete sequence of Cellvibrio gilvus ATCC 13127.</title>
        <authorList>
            <person name="Lucas S."/>
            <person name="Han J."/>
            <person name="Lapidus A."/>
            <person name="Cheng J.-F."/>
            <person name="Goodwin L."/>
            <person name="Pitluck S."/>
            <person name="Peters L."/>
            <person name="Munk A."/>
            <person name="Detter J.C."/>
            <person name="Han C."/>
            <person name="Tapia R."/>
            <person name="Land M."/>
            <person name="Hauser L."/>
            <person name="Kyrpides N."/>
            <person name="Ivanova N."/>
            <person name="Ovchinnikova G."/>
            <person name="Pagani I."/>
            <person name="Mead D."/>
            <person name="Brumm P."/>
            <person name="Woyke T."/>
        </authorList>
    </citation>
    <scope>NUCLEOTIDE SEQUENCE [LARGE SCALE GENOMIC DNA]</scope>
    <source>
        <strain evidence="3">ATCC 13127 / NRRL B-14078</strain>
    </source>
</reference>
<sequence length="333" mass="35675" precursor="true">MTRLVWTELRRWFSRSLLWGLAGGTVLLMLLVPFQSWSGSRAPSQEDLRDAQLQVEQFEPMSDADIEVCRAEEAREREATGDPTVDFDCDWRPTATDFLPWRQYFDTEAQRGVAGVSILLAVVALMAGASFVAAEFTTGAIGNWLTFAPRRGRVLTSKLVAAGLGFLPTAVVAVTTLLAGTWGAFALNDALHNPRPQEDAPLWDVADAVGFGARLVAAIVLLAVAGAALGFVARHTAAVLGLVVAWAVVVEGMLGSLVPRLQGLQLHVNLEAWLQRGTEYTVEVCAPNPEGGGQVCAYVPHAVSQLHGAVVLLVVVAVLVSVAALVFRRRDVG</sequence>
<keyword evidence="3" id="KW-1185">Reference proteome</keyword>
<dbReference type="EMBL" id="CP002665">
    <property type="protein sequence ID" value="AEI12886.1"/>
    <property type="molecule type" value="Genomic_DNA"/>
</dbReference>
<dbReference type="GO" id="GO:0005886">
    <property type="term" value="C:plasma membrane"/>
    <property type="evidence" value="ECO:0007669"/>
    <property type="project" value="UniProtKB-SubCell"/>
</dbReference>
<feature type="transmembrane region" description="Helical" evidence="1">
    <location>
        <begin position="239"/>
        <end position="258"/>
    </location>
</feature>
<dbReference type="GO" id="GO:0140359">
    <property type="term" value="F:ABC-type transporter activity"/>
    <property type="evidence" value="ECO:0007669"/>
    <property type="project" value="InterPro"/>
</dbReference>
<organism evidence="2 3">
    <name type="scientific">Cellulomonas gilvus (strain ATCC 13127 / NRRL B-14078)</name>
    <name type="common">Cellvibrio gilvus</name>
    <dbReference type="NCBI Taxonomy" id="593907"/>
    <lineage>
        <taxon>Bacteria</taxon>
        <taxon>Bacillati</taxon>
        <taxon>Actinomycetota</taxon>
        <taxon>Actinomycetes</taxon>
        <taxon>Micrococcales</taxon>
        <taxon>Cellulomonadaceae</taxon>
        <taxon>Cellulomonas</taxon>
    </lineage>
</organism>
<dbReference type="HOGENOM" id="CLU_064468_0_0_11"/>
<evidence type="ECO:0000313" key="2">
    <source>
        <dbReference type="EMBL" id="AEI12886.1"/>
    </source>
</evidence>
<evidence type="ECO:0000313" key="3">
    <source>
        <dbReference type="Proteomes" id="UP000000485"/>
    </source>
</evidence>
<proteinExistence type="predicted"/>